<dbReference type="CDD" id="cd01392">
    <property type="entry name" value="HTH_LacI"/>
    <property type="match status" value="1"/>
</dbReference>
<dbReference type="InterPro" id="IPR010982">
    <property type="entry name" value="Lambda_DNA-bd_dom_sf"/>
</dbReference>
<dbReference type="InterPro" id="IPR000843">
    <property type="entry name" value="HTH_LacI"/>
</dbReference>
<keyword evidence="3" id="KW-0804">Transcription</keyword>
<evidence type="ECO:0000256" key="2">
    <source>
        <dbReference type="ARBA" id="ARBA00023125"/>
    </source>
</evidence>
<dbReference type="PROSITE" id="PS50932">
    <property type="entry name" value="HTH_LACI_2"/>
    <property type="match status" value="1"/>
</dbReference>
<dbReference type="GO" id="GO:0000976">
    <property type="term" value="F:transcription cis-regulatory region binding"/>
    <property type="evidence" value="ECO:0007669"/>
    <property type="project" value="TreeGrafter"/>
</dbReference>
<evidence type="ECO:0000256" key="1">
    <source>
        <dbReference type="ARBA" id="ARBA00023015"/>
    </source>
</evidence>
<evidence type="ECO:0000259" key="4">
    <source>
        <dbReference type="PROSITE" id="PS50932"/>
    </source>
</evidence>
<dbReference type="Gene3D" id="1.10.260.40">
    <property type="entry name" value="lambda repressor-like DNA-binding domains"/>
    <property type="match status" value="1"/>
</dbReference>
<dbReference type="InterPro" id="IPR028082">
    <property type="entry name" value="Peripla_BP_I"/>
</dbReference>
<dbReference type="EMBL" id="CADCUD010000217">
    <property type="protein sequence ID" value="CAA9358803.1"/>
    <property type="molecule type" value="Genomic_DNA"/>
</dbReference>
<reference evidence="5" key="1">
    <citation type="submission" date="2020-02" db="EMBL/GenBank/DDBJ databases">
        <authorList>
            <person name="Meier V. D."/>
        </authorList>
    </citation>
    <scope>NUCLEOTIDE SEQUENCE</scope>
    <source>
        <strain evidence="5">AVDCRST_MAG46</strain>
    </source>
</reference>
<dbReference type="InterPro" id="IPR046335">
    <property type="entry name" value="LacI/GalR-like_sensor"/>
</dbReference>
<dbReference type="SUPFAM" id="SSF47413">
    <property type="entry name" value="lambda repressor-like DNA-binding domains"/>
    <property type="match status" value="1"/>
</dbReference>
<keyword evidence="1" id="KW-0805">Transcription regulation</keyword>
<protein>
    <submittedName>
        <fullName evidence="5">Transcriptional regulator, LacI family</fullName>
    </submittedName>
</protein>
<dbReference type="PANTHER" id="PTHR30146:SF153">
    <property type="entry name" value="LACTOSE OPERON REPRESSOR"/>
    <property type="match status" value="1"/>
</dbReference>
<dbReference type="PROSITE" id="PS00356">
    <property type="entry name" value="HTH_LACI_1"/>
    <property type="match status" value="1"/>
</dbReference>
<evidence type="ECO:0000256" key="3">
    <source>
        <dbReference type="ARBA" id="ARBA00023163"/>
    </source>
</evidence>
<dbReference type="CDD" id="cd01574">
    <property type="entry name" value="PBP1_LacI"/>
    <property type="match status" value="1"/>
</dbReference>
<keyword evidence="2" id="KW-0238">DNA-binding</keyword>
<accession>A0A6J4MJ91</accession>
<dbReference type="Gene3D" id="3.40.50.2300">
    <property type="match status" value="2"/>
</dbReference>
<dbReference type="AlphaFoldDB" id="A0A6J4MJ91"/>
<dbReference type="SMART" id="SM00354">
    <property type="entry name" value="HTH_LACI"/>
    <property type="match status" value="1"/>
</dbReference>
<dbReference type="Pfam" id="PF13377">
    <property type="entry name" value="Peripla_BP_3"/>
    <property type="match status" value="1"/>
</dbReference>
<organism evidence="5">
    <name type="scientific">uncultured Nocardioidaceae bacterium</name>
    <dbReference type="NCBI Taxonomy" id="253824"/>
    <lineage>
        <taxon>Bacteria</taxon>
        <taxon>Bacillati</taxon>
        <taxon>Actinomycetota</taxon>
        <taxon>Actinomycetes</taxon>
        <taxon>Propionibacteriales</taxon>
        <taxon>Nocardioidaceae</taxon>
        <taxon>environmental samples</taxon>
    </lineage>
</organism>
<dbReference type="GO" id="GO:0003700">
    <property type="term" value="F:DNA-binding transcription factor activity"/>
    <property type="evidence" value="ECO:0007669"/>
    <property type="project" value="TreeGrafter"/>
</dbReference>
<gene>
    <name evidence="5" type="ORF">AVDCRST_MAG46-3128</name>
</gene>
<evidence type="ECO:0000313" key="5">
    <source>
        <dbReference type="EMBL" id="CAA9358803.1"/>
    </source>
</evidence>
<dbReference type="Pfam" id="PF00356">
    <property type="entry name" value="LacI"/>
    <property type="match status" value="1"/>
</dbReference>
<dbReference type="PANTHER" id="PTHR30146">
    <property type="entry name" value="LACI-RELATED TRANSCRIPTIONAL REPRESSOR"/>
    <property type="match status" value="1"/>
</dbReference>
<feature type="domain" description="HTH lacI-type" evidence="4">
    <location>
        <begin position="1"/>
        <end position="53"/>
    </location>
</feature>
<sequence length="330" mass="34457">MTDVALLAGVSHQTVSRVLNAHPHVSPKTRLRVLDAMERLDYRPNSAARTLATGRSRTLGLLISSGPSFASTSALRGVQAAVGTTGYGAIVMNLPTTSTEPLREGMKHLLRQGVDGVIVVAPPLGSMRAVLDTAGRLPLVAVEAERQEGLSVVGADQVAVGRLATEHLLAAGHACVWHITGRKESYEAAGRQLGWQQALSAVGIAAPPPLTGDGTSRSGYQAGHALVSTPGATAVFAGNDRIALGLLRALAEYGRRVPEDVSIVGADDVPESAYFSPPLSTVRQDFDEVGRQSVACVLAQLGVGPPAADLFAVQPELVGRLSVYRRRASC</sequence>
<proteinExistence type="predicted"/>
<name>A0A6J4MJ91_9ACTN</name>
<dbReference type="SUPFAM" id="SSF53822">
    <property type="entry name" value="Periplasmic binding protein-like I"/>
    <property type="match status" value="1"/>
</dbReference>